<keyword evidence="12 16" id="KW-0115">cAMP biosynthesis</keyword>
<sequence length="1217" mass="137319">MQSTPMLRSFSSDSAHKRDWKQRLSLRDNRRRDTESTSSRKGCTRKWTSLKTAPKLSGGDFPDTNTSCSLSTPSSTANTSPLPASSSAAEGTRKSNWQVIEHFGSKEKGSLSSSLIAVGTIPRTRENGSAPNSSPDLEGHEVEAELLMSPSQVRQQNGIFVKIRRLLKKICSTHQFKNEQVEMLYQRYFLKMNQSNMTNLITLLLLLCVCLLVISLTDFVMPRPMDEGILGPESMRYDKLVVLMCTAGCCIAIYGVLLNIVSRPAMNEVYLIIISYFILVTFVTMEICISFYFEETRPLLGPIYALACTYLTYSLMPNRLKDALLSGTILALAELFLLVYVGKMAGFPEVISCFIILLCGNIAGVCTHYPREVAQRKAFLETRQCIEARLKMQRENQQQERLLLSVLPRHVAMEMKADIAGQPKQEQFHKIYIQKHENVSILFADICGFTTLSDQCTAEELVRILNELFARFDRLAAEHHCLRIKLLGDCYYCVSGLPEARPDHAHCTVEMGLDMIDAIALVRGVMNVNVNMRVGIHTGRVHCGVLGLRKWQFDVWSNDVTLANYMESGGIPGRVHITQETLKCLGSDYVVEPGNGGERNSYLKDNNIDTYLIVAPSYRGDTIVPYQSHPMNGNIAKEMRIMGHGSQHGHGSKLGFGEPVEREKNPEDEVNEYLMKAIDARSIDRLRTEHCRTFLLNFRDPTKEAKYLLEKDRMLTMYFFCSTLCFVTIILVQLAVFRRNGTALLCSVPIFCLLVCIPMLVYMDSIKQRRGFSSLFLVSRTIHKNRNVAQIFCFIMAACIYALVMFQTFSLSLEIQCLNSTFDGYNCTSHLLNYTNEQKGCKHYYLIDYLLLLVMVSMIACAVYQILISLLKTVILLGGMAGFLASYVIYNKGVHSITCLYKSSELSYTHQYLNVIVLAGFVIALILHGQQTEATYRLDFVWKLQATEEKEDMEHLEAYNRKLLANILPVHVAEHFLNSEKNNDELYHEQCDFVCIMFASIPNFSEFYVELEANNEGVECLRLLNEIIADFDELLSQDQFKYIEKIKSTGATYMAASGLTQSTCDMLDYKHVTAMADYALRLKELLEEVNEHSFNHFRIRIGINVGPVVAGVIGARKPQYDIWGNAVNVASRMDSTGIQDKIQITKEVNQILQARGYPTRCRGTIKVKGKGTMETFFLEGSANSRPNITVNPLASFGSEDKPDKPVTTTLGTISEKN</sequence>
<dbReference type="EMBL" id="OV651830">
    <property type="protein sequence ID" value="CAH1105221.1"/>
    <property type="molecule type" value="Genomic_DNA"/>
</dbReference>
<evidence type="ECO:0000256" key="2">
    <source>
        <dbReference type="ARBA" id="ARBA00001936"/>
    </source>
</evidence>
<dbReference type="InterPro" id="IPR001054">
    <property type="entry name" value="A/G_cyclase"/>
</dbReference>
<comment type="cofactor">
    <cofactor evidence="18">
        <name>Mg(2+)</name>
        <dbReference type="ChEBI" id="CHEBI:18420"/>
    </cofactor>
    <cofactor evidence="18">
        <name>Mn(2+)</name>
        <dbReference type="ChEBI" id="CHEBI:29035"/>
    </cofactor>
    <text evidence="18">Binds 2 magnesium ions per subunit. Is also active with manganese (in vitro).</text>
</comment>
<dbReference type="InterPro" id="IPR018297">
    <property type="entry name" value="A/G_cyclase_CS"/>
</dbReference>
<feature type="binding site" evidence="17">
    <location>
        <position position="1168"/>
    </location>
    <ligand>
        <name>ATP</name>
        <dbReference type="ChEBI" id="CHEBI:30616"/>
    </ligand>
</feature>
<dbReference type="InterPro" id="IPR032628">
    <property type="entry name" value="AC_N"/>
</dbReference>
<evidence type="ECO:0000256" key="19">
    <source>
        <dbReference type="RuleBase" id="RU000405"/>
    </source>
</evidence>
<feature type="transmembrane region" description="Helical" evidence="21">
    <location>
        <begin position="323"/>
        <end position="341"/>
    </location>
</feature>
<keyword evidence="24" id="KW-1185">Reference proteome</keyword>
<feature type="transmembrane region" description="Helical" evidence="21">
    <location>
        <begin position="788"/>
        <end position="806"/>
    </location>
</feature>
<feature type="region of interest" description="Disordered" evidence="20">
    <location>
        <begin position="1193"/>
        <end position="1217"/>
    </location>
</feature>
<feature type="binding site" evidence="18">
    <location>
        <position position="489"/>
    </location>
    <ligand>
        <name>Mg(2+)</name>
        <dbReference type="ChEBI" id="CHEBI:18420"/>
        <label>2</label>
        <note>catalytic</note>
    </ligand>
</feature>
<dbReference type="InterPro" id="IPR030672">
    <property type="entry name" value="Adcy"/>
</dbReference>
<evidence type="ECO:0000256" key="1">
    <source>
        <dbReference type="ARBA" id="ARBA00001593"/>
    </source>
</evidence>
<evidence type="ECO:0000256" key="20">
    <source>
        <dbReference type="SAM" id="MobiDB-lite"/>
    </source>
</evidence>
<feature type="transmembrane region" description="Helical" evidence="21">
    <location>
        <begin position="844"/>
        <end position="867"/>
    </location>
</feature>
<feature type="compositionally biased region" description="Basic and acidic residues" evidence="20">
    <location>
        <begin position="14"/>
        <end position="35"/>
    </location>
</feature>
<keyword evidence="8 16" id="KW-0547">Nucleotide-binding</keyword>
<dbReference type="Gene3D" id="3.30.70.1230">
    <property type="entry name" value="Nucleotide cyclase"/>
    <property type="match status" value="2"/>
</dbReference>
<evidence type="ECO:0000256" key="9">
    <source>
        <dbReference type="ARBA" id="ARBA00022840"/>
    </source>
</evidence>
<comment type="catalytic activity">
    <reaction evidence="1 16">
        <text>ATP = 3',5'-cyclic AMP + diphosphate</text>
        <dbReference type="Rhea" id="RHEA:15389"/>
        <dbReference type="ChEBI" id="CHEBI:30616"/>
        <dbReference type="ChEBI" id="CHEBI:33019"/>
        <dbReference type="ChEBI" id="CHEBI:58165"/>
        <dbReference type="EC" id="4.6.1.1"/>
    </reaction>
</comment>
<feature type="domain" description="Guanylate cyclase" evidence="22">
    <location>
        <begin position="440"/>
        <end position="567"/>
    </location>
</feature>
<evidence type="ECO:0000259" key="22">
    <source>
        <dbReference type="PROSITE" id="PS50125"/>
    </source>
</evidence>
<accession>A0A9P0CVV5</accession>
<organism evidence="23 24">
    <name type="scientific">Psylliodes chrysocephalus</name>
    <dbReference type="NCBI Taxonomy" id="3402493"/>
    <lineage>
        <taxon>Eukaryota</taxon>
        <taxon>Metazoa</taxon>
        <taxon>Ecdysozoa</taxon>
        <taxon>Arthropoda</taxon>
        <taxon>Hexapoda</taxon>
        <taxon>Insecta</taxon>
        <taxon>Pterygota</taxon>
        <taxon>Neoptera</taxon>
        <taxon>Endopterygota</taxon>
        <taxon>Coleoptera</taxon>
        <taxon>Polyphaga</taxon>
        <taxon>Cucujiformia</taxon>
        <taxon>Chrysomeloidea</taxon>
        <taxon>Chrysomelidae</taxon>
        <taxon>Galerucinae</taxon>
        <taxon>Alticini</taxon>
        <taxon>Psylliodes</taxon>
    </lineage>
</organism>
<evidence type="ECO:0000256" key="13">
    <source>
        <dbReference type="ARBA" id="ARBA00023136"/>
    </source>
</evidence>
<feature type="transmembrane region" description="Helical" evidence="21">
    <location>
        <begin position="200"/>
        <end position="220"/>
    </location>
</feature>
<feature type="binding site" evidence="17">
    <location>
        <begin position="487"/>
        <end position="489"/>
    </location>
    <ligand>
        <name>ATP</name>
        <dbReference type="ChEBI" id="CHEBI:30616"/>
    </ligand>
</feature>
<feature type="transmembrane region" description="Helical" evidence="21">
    <location>
        <begin position="269"/>
        <end position="293"/>
    </location>
</feature>
<feature type="compositionally biased region" description="Polar residues" evidence="20">
    <location>
        <begin position="1"/>
        <end position="13"/>
    </location>
</feature>
<keyword evidence="6 16" id="KW-0479">Metal-binding</keyword>
<dbReference type="Proteomes" id="UP001153636">
    <property type="component" value="Chromosome 18"/>
</dbReference>
<feature type="transmembrane region" description="Helical" evidence="21">
    <location>
        <begin position="347"/>
        <end position="367"/>
    </location>
</feature>
<comment type="cofactor">
    <cofactor evidence="2">
        <name>Mn(2+)</name>
        <dbReference type="ChEBI" id="CHEBI:29035"/>
    </cofactor>
</comment>
<evidence type="ECO:0000256" key="17">
    <source>
        <dbReference type="PIRSR" id="PIRSR039050-50"/>
    </source>
</evidence>
<dbReference type="PANTHER" id="PTHR45627">
    <property type="entry name" value="ADENYLATE CYCLASE TYPE 1"/>
    <property type="match status" value="1"/>
</dbReference>
<feature type="compositionally biased region" description="Polar residues" evidence="20">
    <location>
        <begin position="1206"/>
        <end position="1217"/>
    </location>
</feature>
<feature type="transmembrane region" description="Helical" evidence="21">
    <location>
        <begin position="299"/>
        <end position="316"/>
    </location>
</feature>
<dbReference type="GO" id="GO:0035556">
    <property type="term" value="P:intracellular signal transduction"/>
    <property type="evidence" value="ECO:0007669"/>
    <property type="project" value="InterPro"/>
</dbReference>
<dbReference type="EC" id="4.6.1.1" evidence="4 16"/>
<keyword evidence="11 21" id="KW-1133">Transmembrane helix</keyword>
<feature type="transmembrane region" description="Helical" evidence="21">
    <location>
        <begin position="910"/>
        <end position="927"/>
    </location>
</feature>
<dbReference type="SUPFAM" id="SSF55073">
    <property type="entry name" value="Nucleotide cyclase"/>
    <property type="match status" value="2"/>
</dbReference>
<feature type="binding site" evidence="18">
    <location>
        <position position="445"/>
    </location>
    <ligand>
        <name>Mg(2+)</name>
        <dbReference type="ChEBI" id="CHEBI:18420"/>
        <label>1</label>
        <note>catalytic</note>
    </ligand>
</feature>
<evidence type="ECO:0000313" key="24">
    <source>
        <dbReference type="Proteomes" id="UP001153636"/>
    </source>
</evidence>
<keyword evidence="13 16" id="KW-0472">Membrane</keyword>
<evidence type="ECO:0000256" key="7">
    <source>
        <dbReference type="ARBA" id="ARBA00022737"/>
    </source>
</evidence>
<dbReference type="GO" id="GO:0006171">
    <property type="term" value="P:cAMP biosynthetic process"/>
    <property type="evidence" value="ECO:0007669"/>
    <property type="project" value="UniProtKB-KW"/>
</dbReference>
<keyword evidence="10 16" id="KW-0460">Magnesium</keyword>
<feature type="compositionally biased region" description="Polar residues" evidence="20">
    <location>
        <begin position="36"/>
        <end position="51"/>
    </location>
</feature>
<evidence type="ECO:0000256" key="18">
    <source>
        <dbReference type="PIRSR" id="PIRSR039050-51"/>
    </source>
</evidence>
<keyword evidence="15 16" id="KW-0456">Lyase</keyword>
<evidence type="ECO:0000256" key="21">
    <source>
        <dbReference type="SAM" id="Phobius"/>
    </source>
</evidence>
<feature type="region of interest" description="Disordered" evidence="20">
    <location>
        <begin position="1"/>
        <end position="93"/>
    </location>
</feature>
<feature type="binding site" evidence="18">
    <location>
        <position position="446"/>
    </location>
    <ligand>
        <name>Mg(2+)</name>
        <dbReference type="ChEBI" id="CHEBI:18420"/>
        <label>2</label>
        <note>catalytic</note>
    </ligand>
</feature>
<dbReference type="PROSITE" id="PS50125">
    <property type="entry name" value="GUANYLATE_CYCLASE_2"/>
    <property type="match status" value="2"/>
</dbReference>
<keyword evidence="14" id="KW-0325">Glycoprotein</keyword>
<dbReference type="AlphaFoldDB" id="A0A9P0CVV5"/>
<proteinExistence type="inferred from homology"/>
<evidence type="ECO:0000256" key="3">
    <source>
        <dbReference type="ARBA" id="ARBA00004141"/>
    </source>
</evidence>
<name>A0A9P0CVV5_9CUCU</name>
<feature type="compositionally biased region" description="Polar residues" evidence="20">
    <location>
        <begin position="63"/>
        <end position="93"/>
    </location>
</feature>
<reference evidence="23" key="1">
    <citation type="submission" date="2022-01" db="EMBL/GenBank/DDBJ databases">
        <authorList>
            <person name="King R."/>
        </authorList>
    </citation>
    <scope>NUCLEOTIDE SEQUENCE</scope>
</reference>
<evidence type="ECO:0000256" key="11">
    <source>
        <dbReference type="ARBA" id="ARBA00022989"/>
    </source>
</evidence>
<dbReference type="SMART" id="SM00044">
    <property type="entry name" value="CYCc"/>
    <property type="match status" value="2"/>
</dbReference>
<dbReference type="InterPro" id="IPR009398">
    <property type="entry name" value="Adcy_conserved_dom"/>
</dbReference>
<feature type="binding site" evidence="17">
    <location>
        <begin position="445"/>
        <end position="450"/>
    </location>
    <ligand>
        <name>ATP</name>
        <dbReference type="ChEBI" id="CHEBI:30616"/>
    </ligand>
</feature>
<dbReference type="PANTHER" id="PTHR45627:SF16">
    <property type="entry name" value="ADENYLATE CYCLASE"/>
    <property type="match status" value="1"/>
</dbReference>
<feature type="domain" description="Guanylate cyclase" evidence="22">
    <location>
        <begin position="995"/>
        <end position="1134"/>
    </location>
</feature>
<gene>
    <name evidence="23" type="ORF">PSYICH_LOCUS5775</name>
</gene>
<feature type="binding site" evidence="17">
    <location>
        <position position="1047"/>
    </location>
    <ligand>
        <name>ATP</name>
        <dbReference type="ChEBI" id="CHEBI:30616"/>
    </ligand>
</feature>
<dbReference type="GO" id="GO:0007189">
    <property type="term" value="P:adenylate cyclase-activating G protein-coupled receptor signaling pathway"/>
    <property type="evidence" value="ECO:0007669"/>
    <property type="project" value="TreeGrafter"/>
</dbReference>
<dbReference type="PIRSF" id="PIRSF039050">
    <property type="entry name" value="Ade_cyc"/>
    <property type="match status" value="1"/>
</dbReference>
<feature type="binding site" evidence="17">
    <location>
        <position position="533"/>
    </location>
    <ligand>
        <name>ATP</name>
        <dbReference type="ChEBI" id="CHEBI:30616"/>
    </ligand>
</feature>
<feature type="transmembrane region" description="Helical" evidence="21">
    <location>
        <begin position="874"/>
        <end position="890"/>
    </location>
</feature>
<evidence type="ECO:0000256" key="16">
    <source>
        <dbReference type="PIRNR" id="PIRNR039050"/>
    </source>
</evidence>
<keyword evidence="9 16" id="KW-0067">ATP-binding</keyword>
<dbReference type="Pfam" id="PF16214">
    <property type="entry name" value="AC_N"/>
    <property type="match status" value="1"/>
</dbReference>
<dbReference type="OrthoDB" id="2107370at2759"/>
<keyword evidence="7" id="KW-0677">Repeat</keyword>
<evidence type="ECO:0000256" key="4">
    <source>
        <dbReference type="ARBA" id="ARBA00012201"/>
    </source>
</evidence>
<dbReference type="GO" id="GO:0046872">
    <property type="term" value="F:metal ion binding"/>
    <property type="evidence" value="ECO:0007669"/>
    <property type="project" value="UniProtKB-KW"/>
</dbReference>
<feature type="binding site" evidence="18">
    <location>
        <position position="489"/>
    </location>
    <ligand>
        <name>Mg(2+)</name>
        <dbReference type="ChEBI" id="CHEBI:18420"/>
        <label>1</label>
        <note>catalytic</note>
    </ligand>
</feature>
<dbReference type="CDD" id="cd07302">
    <property type="entry name" value="CHD"/>
    <property type="match status" value="2"/>
</dbReference>
<feature type="transmembrane region" description="Helical" evidence="21">
    <location>
        <begin position="742"/>
        <end position="763"/>
    </location>
</feature>
<evidence type="ECO:0000256" key="6">
    <source>
        <dbReference type="ARBA" id="ARBA00022723"/>
    </source>
</evidence>
<dbReference type="FunFam" id="3.30.70.1230:FF:000001">
    <property type="entry name" value="Adenylate cyclase"/>
    <property type="match status" value="1"/>
</dbReference>
<dbReference type="GO" id="GO:0005524">
    <property type="term" value="F:ATP binding"/>
    <property type="evidence" value="ECO:0007669"/>
    <property type="project" value="UniProtKB-UniRule"/>
</dbReference>
<evidence type="ECO:0000256" key="8">
    <source>
        <dbReference type="ARBA" id="ARBA00022741"/>
    </source>
</evidence>
<dbReference type="InterPro" id="IPR029787">
    <property type="entry name" value="Nucleotide_cyclase"/>
</dbReference>
<dbReference type="GO" id="GO:0005886">
    <property type="term" value="C:plasma membrane"/>
    <property type="evidence" value="ECO:0007669"/>
    <property type="project" value="InterPro"/>
</dbReference>
<comment type="function">
    <text evidence="16">Catalyzes the formation of the signaling molecule cAMP in response to G-protein signaling.</text>
</comment>
<evidence type="ECO:0000256" key="10">
    <source>
        <dbReference type="ARBA" id="ARBA00022842"/>
    </source>
</evidence>
<feature type="transmembrane region" description="Helical" evidence="21">
    <location>
        <begin position="240"/>
        <end position="262"/>
    </location>
</feature>
<evidence type="ECO:0000256" key="14">
    <source>
        <dbReference type="ARBA" id="ARBA00023180"/>
    </source>
</evidence>
<dbReference type="Pfam" id="PF06327">
    <property type="entry name" value="Adcy_cons_dom"/>
    <property type="match status" value="1"/>
</dbReference>
<comment type="similarity">
    <text evidence="16 19">Belongs to the adenylyl cyclase class-4/guanylyl cyclase family.</text>
</comment>
<dbReference type="PROSITE" id="PS00452">
    <property type="entry name" value="GUANYLATE_CYCLASE_1"/>
    <property type="match status" value="2"/>
</dbReference>
<dbReference type="FunFam" id="3.30.70.1230:FF:000002">
    <property type="entry name" value="Adenylate cyclase"/>
    <property type="match status" value="1"/>
</dbReference>
<keyword evidence="5 21" id="KW-0812">Transmembrane</keyword>
<protein>
    <recommendedName>
        <fullName evidence="4 16">adenylate cyclase</fullName>
        <ecNumber evidence="4 16">4.6.1.1</ecNumber>
    </recommendedName>
</protein>
<evidence type="ECO:0000313" key="23">
    <source>
        <dbReference type="EMBL" id="CAH1105221.1"/>
    </source>
</evidence>
<feature type="transmembrane region" description="Helical" evidence="21">
    <location>
        <begin position="715"/>
        <end position="736"/>
    </location>
</feature>
<dbReference type="Pfam" id="PF00211">
    <property type="entry name" value="Guanylate_cyc"/>
    <property type="match status" value="2"/>
</dbReference>
<comment type="subcellular location">
    <subcellularLocation>
        <location evidence="3">Membrane</location>
        <topology evidence="3">Multi-pass membrane protein</topology>
    </subcellularLocation>
</comment>
<keyword evidence="18" id="KW-0464">Manganese</keyword>
<evidence type="ECO:0000256" key="15">
    <source>
        <dbReference type="ARBA" id="ARBA00023239"/>
    </source>
</evidence>
<feature type="binding site" evidence="17">
    <location>
        <begin position="1121"/>
        <end position="1123"/>
    </location>
    <ligand>
        <name>ATP</name>
        <dbReference type="ChEBI" id="CHEBI:30616"/>
    </ligand>
</feature>
<evidence type="ECO:0000256" key="5">
    <source>
        <dbReference type="ARBA" id="ARBA00022692"/>
    </source>
</evidence>
<feature type="binding site" evidence="17">
    <location>
        <begin position="1128"/>
        <end position="1132"/>
    </location>
    <ligand>
        <name>ATP</name>
        <dbReference type="ChEBI" id="CHEBI:30616"/>
    </ligand>
</feature>
<evidence type="ECO:0000256" key="12">
    <source>
        <dbReference type="ARBA" id="ARBA00022998"/>
    </source>
</evidence>
<feature type="binding site" evidence="18">
    <location>
        <position position="445"/>
    </location>
    <ligand>
        <name>Mg(2+)</name>
        <dbReference type="ChEBI" id="CHEBI:18420"/>
        <label>2</label>
        <note>catalytic</note>
    </ligand>
</feature>
<dbReference type="GO" id="GO:0004016">
    <property type="term" value="F:adenylate cyclase activity"/>
    <property type="evidence" value="ECO:0007669"/>
    <property type="project" value="UniProtKB-EC"/>
</dbReference>